<dbReference type="Proteomes" id="UP000030746">
    <property type="component" value="Unassembled WGS sequence"/>
</dbReference>
<dbReference type="KEGG" id="lgi:LOTGIDRAFT_176835"/>
<dbReference type="RefSeq" id="XP_009059292.1">
    <property type="nucleotide sequence ID" value="XM_009061044.1"/>
</dbReference>
<evidence type="ECO:0000313" key="2">
    <source>
        <dbReference type="Proteomes" id="UP000030746"/>
    </source>
</evidence>
<dbReference type="OMA" id="NMEDAGA"/>
<dbReference type="CTD" id="20244030"/>
<proteinExistence type="predicted"/>
<organism evidence="1 2">
    <name type="scientific">Lottia gigantea</name>
    <name type="common">Giant owl limpet</name>
    <dbReference type="NCBI Taxonomy" id="225164"/>
    <lineage>
        <taxon>Eukaryota</taxon>
        <taxon>Metazoa</taxon>
        <taxon>Spiralia</taxon>
        <taxon>Lophotrochozoa</taxon>
        <taxon>Mollusca</taxon>
        <taxon>Gastropoda</taxon>
        <taxon>Patellogastropoda</taxon>
        <taxon>Lottioidea</taxon>
        <taxon>Lottiidae</taxon>
        <taxon>Lottia</taxon>
    </lineage>
</organism>
<evidence type="ECO:0000313" key="1">
    <source>
        <dbReference type="EMBL" id="ESO90020.1"/>
    </source>
</evidence>
<dbReference type="GeneID" id="20244030"/>
<sequence>MQQQTMLNQFGPAPQITVSDPRLLNLDNAIASTQQQLTAIQNGIAEAKLQEQIIEANNKAAQQAQAQLRIGELGSIAINPTQQQLINAGNTIDVQQQTMGSAEQLQQQQFLEMNNAIQNQAANAVSPFPQQQQQQQPNLAERFVQQPQNLNNAGLGSAEQLQQQQFLEMNNAIQNQAANAVSPFPQQQQQQQPNLAERFVQQPQNLNNAGLGSAEQLQQQQFLEMNNAIQNQAANAVSPFPQQQQQPNLAE</sequence>
<accession>V4A4V1</accession>
<dbReference type="HOGENOM" id="CLU_1109334_0_0_1"/>
<protein>
    <submittedName>
        <fullName evidence="1">Uncharacterized protein</fullName>
    </submittedName>
</protein>
<dbReference type="AlphaFoldDB" id="V4A4V1"/>
<name>V4A4V1_LOTGI</name>
<keyword evidence="2" id="KW-1185">Reference proteome</keyword>
<reference evidence="1 2" key="1">
    <citation type="journal article" date="2013" name="Nature">
        <title>Insights into bilaterian evolution from three spiralian genomes.</title>
        <authorList>
            <person name="Simakov O."/>
            <person name="Marletaz F."/>
            <person name="Cho S.J."/>
            <person name="Edsinger-Gonzales E."/>
            <person name="Havlak P."/>
            <person name="Hellsten U."/>
            <person name="Kuo D.H."/>
            <person name="Larsson T."/>
            <person name="Lv J."/>
            <person name="Arendt D."/>
            <person name="Savage R."/>
            <person name="Osoegawa K."/>
            <person name="de Jong P."/>
            <person name="Grimwood J."/>
            <person name="Chapman J.A."/>
            <person name="Shapiro H."/>
            <person name="Aerts A."/>
            <person name="Otillar R.P."/>
            <person name="Terry A.Y."/>
            <person name="Boore J.L."/>
            <person name="Grigoriev I.V."/>
            <person name="Lindberg D.R."/>
            <person name="Seaver E.C."/>
            <person name="Weisblat D.A."/>
            <person name="Putnam N.H."/>
            <person name="Rokhsar D.S."/>
        </authorList>
    </citation>
    <scope>NUCLEOTIDE SEQUENCE [LARGE SCALE GENOMIC DNA]</scope>
</reference>
<gene>
    <name evidence="1" type="ORF">LOTGIDRAFT_176835</name>
</gene>
<dbReference type="EMBL" id="KB202499">
    <property type="protein sequence ID" value="ESO90020.1"/>
    <property type="molecule type" value="Genomic_DNA"/>
</dbReference>
<feature type="non-terminal residue" evidence="1">
    <location>
        <position position="251"/>
    </location>
</feature>